<dbReference type="EMBL" id="HE600933">
    <property type="protein sequence ID" value="CAR99342.1"/>
    <property type="molecule type" value="Genomic_DNA"/>
</dbReference>
<sequence>MFGPFCTGIFLFLALWGTVFMLNPKIWKINHGRTERIIGITSTNRTPTTAGSRVESTSESPFFSVFVPAASSNDKLSEKSEIRNPPGLFICFSSYSIYISSLFSCTFYRSINNFYRK</sequence>
<dbReference type="GeneID" id="68918546"/>
<evidence type="ECO:0000313" key="2">
    <source>
        <dbReference type="EMBL" id="CAR99342.1"/>
    </source>
</evidence>
<feature type="chain" id="PRO_5002846516" evidence="1">
    <location>
        <begin position="22"/>
        <end position="117"/>
    </location>
</feature>
<dbReference type="CTD" id="68918546"/>
<dbReference type="WormBase" id="CBG27086">
    <property type="protein sequence ID" value="CBP48089"/>
    <property type="gene ID" value="WBGene00088500"/>
</dbReference>
<dbReference type="Proteomes" id="UP000008549">
    <property type="component" value="Unassembled WGS sequence"/>
</dbReference>
<organism evidence="2 3">
    <name type="scientific">Caenorhabditis briggsae</name>
    <dbReference type="NCBI Taxonomy" id="6238"/>
    <lineage>
        <taxon>Eukaryota</taxon>
        <taxon>Metazoa</taxon>
        <taxon>Ecdysozoa</taxon>
        <taxon>Nematoda</taxon>
        <taxon>Chromadorea</taxon>
        <taxon>Rhabditida</taxon>
        <taxon>Rhabditina</taxon>
        <taxon>Rhabditomorpha</taxon>
        <taxon>Rhabditoidea</taxon>
        <taxon>Rhabditidae</taxon>
        <taxon>Peloderinae</taxon>
        <taxon>Caenorhabditis</taxon>
    </lineage>
</organism>
<proteinExistence type="predicted"/>
<reference evidence="2 3" key="1">
    <citation type="journal article" date="2003" name="PLoS Biol.">
        <title>The genome sequence of Caenorhabditis briggsae: a platform for comparative genomics.</title>
        <authorList>
            <person name="Stein L.D."/>
            <person name="Bao Z."/>
            <person name="Blasiar D."/>
            <person name="Blumenthal T."/>
            <person name="Brent M.R."/>
            <person name="Chen N."/>
            <person name="Chinwalla A."/>
            <person name="Clarke L."/>
            <person name="Clee C."/>
            <person name="Coghlan A."/>
            <person name="Coulson A."/>
            <person name="D'Eustachio P."/>
            <person name="Fitch D.H."/>
            <person name="Fulton L.A."/>
            <person name="Fulton R.E."/>
            <person name="Griffiths-Jones S."/>
            <person name="Harris T.W."/>
            <person name="Hillier L.W."/>
            <person name="Kamath R."/>
            <person name="Kuwabara P.E."/>
            <person name="Mardis E.R."/>
            <person name="Marra M.A."/>
            <person name="Miner T.L."/>
            <person name="Minx P."/>
            <person name="Mullikin J.C."/>
            <person name="Plumb R.W."/>
            <person name="Rogers J."/>
            <person name="Schein J.E."/>
            <person name="Sohrmann M."/>
            <person name="Spieth J."/>
            <person name="Stajich J.E."/>
            <person name="Wei C."/>
            <person name="Willey D."/>
            <person name="Wilson R.K."/>
            <person name="Durbin R."/>
            <person name="Waterston R.H."/>
        </authorList>
    </citation>
    <scope>NUCLEOTIDE SEQUENCE [LARGE SCALE GENOMIC DNA]</scope>
    <source>
        <strain evidence="2 3">AF16</strain>
    </source>
</reference>
<dbReference type="RefSeq" id="XP_045098905.1">
    <property type="nucleotide sequence ID" value="XM_045235360.1"/>
</dbReference>
<accession>B6IHG2</accession>
<name>B6IHG2_CAEBR</name>
<feature type="signal peptide" evidence="1">
    <location>
        <begin position="1"/>
        <end position="21"/>
    </location>
</feature>
<protein>
    <submittedName>
        <fullName evidence="2">Protein CBG27086</fullName>
    </submittedName>
</protein>
<keyword evidence="1" id="KW-0732">Signal</keyword>
<dbReference type="AlphaFoldDB" id="B6IHG2"/>
<reference evidence="2 3" key="2">
    <citation type="journal article" date="2011" name="PLoS Genet.">
        <title>Caenorhabditis briggsae recombinant inbred line genotypes reveal inter-strain incompatibility and the evolution of recombination.</title>
        <authorList>
            <person name="Ross J.A."/>
            <person name="Koboldt D.C."/>
            <person name="Staisch J.E."/>
            <person name="Chamberlin H.M."/>
            <person name="Gupta B.P."/>
            <person name="Miller R.D."/>
            <person name="Baird S.E."/>
            <person name="Haag E.S."/>
        </authorList>
    </citation>
    <scope>NUCLEOTIDE SEQUENCE [LARGE SCALE GENOMIC DNA]</scope>
    <source>
        <strain evidence="2 3">AF16</strain>
    </source>
</reference>
<evidence type="ECO:0000313" key="4">
    <source>
        <dbReference type="WormBase" id="CBG27086"/>
    </source>
</evidence>
<dbReference type="HOGENOM" id="CLU_140554_2_0_1"/>
<dbReference type="InParanoid" id="B6IHG2"/>
<keyword evidence="3" id="KW-1185">Reference proteome</keyword>
<evidence type="ECO:0000256" key="1">
    <source>
        <dbReference type="SAM" id="SignalP"/>
    </source>
</evidence>
<evidence type="ECO:0000313" key="3">
    <source>
        <dbReference type="Proteomes" id="UP000008549"/>
    </source>
</evidence>
<dbReference type="KEGG" id="cbr:CBG_27086"/>
<gene>
    <name evidence="2 4" type="ORF">CBG27086</name>
    <name evidence="2" type="ORF">CBG_27086</name>
</gene>